<dbReference type="AlphaFoldDB" id="A0A9R0XL33"/>
<protein>
    <recommendedName>
        <fullName evidence="3">F-box domain-containing protein</fullName>
    </recommendedName>
</protein>
<dbReference type="OMA" id="HFESVIV"/>
<reference evidence="1 2" key="1">
    <citation type="submission" date="2017-09" db="EMBL/GenBank/DDBJ databases">
        <authorList>
            <consortium name="International Durum Wheat Genome Sequencing Consortium (IDWGSC)"/>
            <person name="Milanesi L."/>
        </authorList>
    </citation>
    <scope>NUCLEOTIDE SEQUENCE [LARGE SCALE GENOMIC DNA]</scope>
    <source>
        <strain evidence="2">cv. Svevo</strain>
    </source>
</reference>
<name>A0A9R0XL33_TRITD</name>
<dbReference type="PANTHER" id="PTHR32133">
    <property type="entry name" value="OS07G0120400 PROTEIN"/>
    <property type="match status" value="1"/>
</dbReference>
<evidence type="ECO:0008006" key="3">
    <source>
        <dbReference type="Google" id="ProtNLM"/>
    </source>
</evidence>
<evidence type="ECO:0000313" key="1">
    <source>
        <dbReference type="EMBL" id="VAI38772.1"/>
    </source>
</evidence>
<dbReference type="EMBL" id="LT934120">
    <property type="protein sequence ID" value="VAI38772.1"/>
    <property type="molecule type" value="Genomic_DNA"/>
</dbReference>
<proteinExistence type="predicted"/>
<organism evidence="1 2">
    <name type="scientific">Triticum turgidum subsp. durum</name>
    <name type="common">Durum wheat</name>
    <name type="synonym">Triticum durum</name>
    <dbReference type="NCBI Taxonomy" id="4567"/>
    <lineage>
        <taxon>Eukaryota</taxon>
        <taxon>Viridiplantae</taxon>
        <taxon>Streptophyta</taxon>
        <taxon>Embryophyta</taxon>
        <taxon>Tracheophyta</taxon>
        <taxon>Spermatophyta</taxon>
        <taxon>Magnoliopsida</taxon>
        <taxon>Liliopsida</taxon>
        <taxon>Poales</taxon>
        <taxon>Poaceae</taxon>
        <taxon>BOP clade</taxon>
        <taxon>Pooideae</taxon>
        <taxon>Triticodae</taxon>
        <taxon>Triticeae</taxon>
        <taxon>Triticinae</taxon>
        <taxon>Triticum</taxon>
    </lineage>
</organism>
<evidence type="ECO:0000313" key="2">
    <source>
        <dbReference type="Proteomes" id="UP000324705"/>
    </source>
</evidence>
<dbReference type="Proteomes" id="UP000324705">
    <property type="component" value="Chromosome 5B"/>
</dbReference>
<keyword evidence="2" id="KW-1185">Reference proteome</keyword>
<dbReference type="Gramene" id="TRITD5Bv1G227400.2">
    <property type="protein sequence ID" value="TRITD5Bv1G227400.2"/>
    <property type="gene ID" value="TRITD5Bv1G227400"/>
</dbReference>
<dbReference type="PANTHER" id="PTHR32133:SF386">
    <property type="entry name" value="F-BOX DOMAIN-CONTAINING PROTEIN"/>
    <property type="match status" value="1"/>
</dbReference>
<accession>A0A9R0XL33</accession>
<sequence>MPHLPDDLVEEVFLRFPPDEPATLLRASLATDLFTSPAFRQSYREFHGAPPMMGFFFERPSCLRGEEEDPPLCFISTAKFSACVPLFLSCRTSSFGALDCRHGRVLLMDHSGPEKLVVWDPMTGSTRELMGPNKNFDISQAAVLCAMNGCDHRACHGDPFKIVCFTMDREEDRRAVLVNDALYVLLVDVEGILKYSLSSYALSCIDASDDEFAFSPDVILMAMEDGTLGFASVDSILTLHMWSRQIDSEGGVASWTRGRVVDLKNHLPLEMPKRGLTLLGSVEGSDIIFVNTELDVCEIDLKTLDWKVRLKGDFFSALIPYMSFYYPPERKAKSCHKKDVGHGIG</sequence>
<gene>
    <name evidence="1" type="ORF">TRITD_5Bv1G227400</name>
</gene>